<dbReference type="PROSITE" id="PS50181">
    <property type="entry name" value="FBOX"/>
    <property type="match status" value="1"/>
</dbReference>
<dbReference type="InterPro" id="IPR001810">
    <property type="entry name" value="F-box_dom"/>
</dbReference>
<comment type="caution">
    <text evidence="3">The sequence shown here is derived from an EMBL/GenBank/DDBJ whole genome shotgun (WGS) entry which is preliminary data.</text>
</comment>
<dbReference type="InterPro" id="IPR036047">
    <property type="entry name" value="F-box-like_dom_sf"/>
</dbReference>
<dbReference type="SUPFAM" id="SSF52058">
    <property type="entry name" value="L domain-like"/>
    <property type="match status" value="1"/>
</dbReference>
<dbReference type="Gene3D" id="3.80.10.10">
    <property type="entry name" value="Ribonuclease Inhibitor"/>
    <property type="match status" value="1"/>
</dbReference>
<evidence type="ECO:0000313" key="4">
    <source>
        <dbReference type="Proteomes" id="UP001318860"/>
    </source>
</evidence>
<evidence type="ECO:0000256" key="1">
    <source>
        <dbReference type="SAM" id="MobiDB-lite"/>
    </source>
</evidence>
<dbReference type="InterPro" id="IPR006566">
    <property type="entry name" value="FBD"/>
</dbReference>
<reference evidence="3 4" key="1">
    <citation type="journal article" date="2021" name="Comput. Struct. Biotechnol. J.">
        <title>De novo genome assembly of the potent medicinal plant Rehmannia glutinosa using nanopore technology.</title>
        <authorList>
            <person name="Ma L."/>
            <person name="Dong C."/>
            <person name="Song C."/>
            <person name="Wang X."/>
            <person name="Zheng X."/>
            <person name="Niu Y."/>
            <person name="Chen S."/>
            <person name="Feng W."/>
        </authorList>
    </citation>
    <scope>NUCLEOTIDE SEQUENCE [LARGE SCALE GENOMIC DNA]</scope>
    <source>
        <strain evidence="3">DH-2019</strain>
    </source>
</reference>
<feature type="region of interest" description="Disordered" evidence="1">
    <location>
        <begin position="1"/>
        <end position="28"/>
    </location>
</feature>
<dbReference type="InterPro" id="IPR032675">
    <property type="entry name" value="LRR_dom_sf"/>
</dbReference>
<evidence type="ECO:0000313" key="3">
    <source>
        <dbReference type="EMBL" id="KAK6134753.1"/>
    </source>
</evidence>
<dbReference type="SMART" id="SM00579">
    <property type="entry name" value="FBD"/>
    <property type="match status" value="1"/>
</dbReference>
<dbReference type="SMART" id="SM00256">
    <property type="entry name" value="FBOX"/>
    <property type="match status" value="1"/>
</dbReference>
<organism evidence="3 4">
    <name type="scientific">Rehmannia glutinosa</name>
    <name type="common">Chinese foxglove</name>
    <dbReference type="NCBI Taxonomy" id="99300"/>
    <lineage>
        <taxon>Eukaryota</taxon>
        <taxon>Viridiplantae</taxon>
        <taxon>Streptophyta</taxon>
        <taxon>Embryophyta</taxon>
        <taxon>Tracheophyta</taxon>
        <taxon>Spermatophyta</taxon>
        <taxon>Magnoliopsida</taxon>
        <taxon>eudicotyledons</taxon>
        <taxon>Gunneridae</taxon>
        <taxon>Pentapetalae</taxon>
        <taxon>asterids</taxon>
        <taxon>lamiids</taxon>
        <taxon>Lamiales</taxon>
        <taxon>Orobanchaceae</taxon>
        <taxon>Rehmannieae</taxon>
        <taxon>Rehmannia</taxon>
    </lineage>
</organism>
<dbReference type="InterPro" id="IPR055357">
    <property type="entry name" value="LRR_At1g61320_AtMIF1"/>
</dbReference>
<dbReference type="Proteomes" id="UP001318860">
    <property type="component" value="Unassembled WGS sequence"/>
</dbReference>
<dbReference type="Pfam" id="PF00646">
    <property type="entry name" value="F-box"/>
    <property type="match status" value="1"/>
</dbReference>
<name>A0ABR0VHV0_REHGL</name>
<feature type="domain" description="F-box" evidence="2">
    <location>
        <begin position="25"/>
        <end position="73"/>
    </location>
</feature>
<accession>A0ABR0VHV0</accession>
<evidence type="ECO:0000259" key="2">
    <source>
        <dbReference type="PROSITE" id="PS50181"/>
    </source>
</evidence>
<feature type="compositionally biased region" description="Basic residues" evidence="1">
    <location>
        <begin position="1"/>
        <end position="13"/>
    </location>
</feature>
<gene>
    <name evidence="3" type="ORF">DH2020_031487</name>
</gene>
<dbReference type="InterPro" id="IPR050232">
    <property type="entry name" value="FBL13/AtMIF1-like"/>
</dbReference>
<dbReference type="PANTHER" id="PTHR31900:SF32">
    <property type="entry name" value="F-BOX_RNI_FBD-LIKE DOMAIN PROTEIN"/>
    <property type="match status" value="1"/>
</dbReference>
<dbReference type="SUPFAM" id="SSF81383">
    <property type="entry name" value="F-box domain"/>
    <property type="match status" value="1"/>
</dbReference>
<dbReference type="PANTHER" id="PTHR31900">
    <property type="entry name" value="F-BOX/RNI SUPERFAMILY PROTEIN-RELATED"/>
    <property type="match status" value="1"/>
</dbReference>
<sequence>METRSAKRKKKLHNSTTQTPETDHEDRISNLPDDILHQIFSYLPIKSIAQTSVLSKRWKSLWYSFPDLDFTTVNTLANASIATSSKTGKRSRPHAPKGSEYVDQISSLLDKHSDIRVLKFRAFLSFSRLTCLIRHAVKHNVQELDVEVSTRDYFNFPRSVINSDTLKSLRLKSWHPGFRLPPLEIMKDGFRSLCKLTLSRPVLHDQPSLVDLFTNSSFPLLKKLHLEACFGLKHLRVECPVLEDLCLESCFQLQDLEISVRKLERLRVSSCFDSFCFGSRVRIEAPKLESMVWSCNAVTEECVLMNLTSLHEAFVGFFLLQENLSEAKILSVSNFLTGISCCHSLTLENHCIEILCKSNRFAGISLGPFYKLNSLELSTGFNKHNNPGLASLFRSSPNVHTLIIKITSVRKAEQRQWNKDLWQSPSSGEERYWESQTQYLQSFLRHLKVVKIHGFIECENDVSLVKYLLKHGKVLQEVFLGTSLSKPRDSLLREKIRSQIMGFSRASSNANIVFQ</sequence>
<dbReference type="EMBL" id="JABTTQ020001136">
    <property type="protein sequence ID" value="KAK6134753.1"/>
    <property type="molecule type" value="Genomic_DNA"/>
</dbReference>
<dbReference type="InterPro" id="IPR053781">
    <property type="entry name" value="F-box_AtFBL13-like"/>
</dbReference>
<keyword evidence="4" id="KW-1185">Reference proteome</keyword>
<protein>
    <recommendedName>
        <fullName evidence="2">F-box domain-containing protein</fullName>
    </recommendedName>
</protein>
<proteinExistence type="predicted"/>
<dbReference type="Pfam" id="PF23622">
    <property type="entry name" value="LRR_At1g61320_AtMIF1"/>
    <property type="match status" value="1"/>
</dbReference>
<dbReference type="CDD" id="cd22160">
    <property type="entry name" value="F-box_AtFBL13-like"/>
    <property type="match status" value="1"/>
</dbReference>